<gene>
    <name evidence="2" type="ORF">Z519_11297</name>
</gene>
<dbReference type="OrthoDB" id="5415741at2759"/>
<evidence type="ECO:0000313" key="2">
    <source>
        <dbReference type="EMBL" id="KIW88186.1"/>
    </source>
</evidence>
<name>A0A0D2EDI6_CLAB1</name>
<reference evidence="2" key="1">
    <citation type="submission" date="2015-01" db="EMBL/GenBank/DDBJ databases">
        <title>The Genome Sequence of Cladophialophora bantiana CBS 173.52.</title>
        <authorList>
            <consortium name="The Broad Institute Genomics Platform"/>
            <person name="Cuomo C."/>
            <person name="de Hoog S."/>
            <person name="Gorbushina A."/>
            <person name="Stielow B."/>
            <person name="Teixiera M."/>
            <person name="Abouelleil A."/>
            <person name="Chapman S.B."/>
            <person name="Priest M."/>
            <person name="Young S.K."/>
            <person name="Wortman J."/>
            <person name="Nusbaum C."/>
            <person name="Birren B."/>
        </authorList>
    </citation>
    <scope>NUCLEOTIDE SEQUENCE [LARGE SCALE GENOMIC DNA]</scope>
    <source>
        <strain evidence="2">CBS 173.52</strain>
    </source>
</reference>
<evidence type="ECO:0000313" key="3">
    <source>
        <dbReference type="Proteomes" id="UP000053789"/>
    </source>
</evidence>
<evidence type="ECO:0008006" key="4">
    <source>
        <dbReference type="Google" id="ProtNLM"/>
    </source>
</evidence>
<dbReference type="HOGENOM" id="CLU_104274_0_0_1"/>
<dbReference type="GeneID" id="27704225"/>
<keyword evidence="3" id="KW-1185">Reference proteome</keyword>
<accession>A0A0D2EDI6</accession>
<dbReference type="RefSeq" id="XP_016614855.1">
    <property type="nucleotide sequence ID" value="XM_016769009.1"/>
</dbReference>
<feature type="compositionally biased region" description="Pro residues" evidence="1">
    <location>
        <begin position="231"/>
        <end position="241"/>
    </location>
</feature>
<organism evidence="2 3">
    <name type="scientific">Cladophialophora bantiana (strain ATCC 10958 / CBS 173.52 / CDC B-1940 / NIH 8579)</name>
    <name type="common">Xylohypha bantiana</name>
    <dbReference type="NCBI Taxonomy" id="1442370"/>
    <lineage>
        <taxon>Eukaryota</taxon>
        <taxon>Fungi</taxon>
        <taxon>Dikarya</taxon>
        <taxon>Ascomycota</taxon>
        <taxon>Pezizomycotina</taxon>
        <taxon>Eurotiomycetes</taxon>
        <taxon>Chaetothyriomycetidae</taxon>
        <taxon>Chaetothyriales</taxon>
        <taxon>Herpotrichiellaceae</taxon>
        <taxon>Cladophialophora</taxon>
    </lineage>
</organism>
<evidence type="ECO:0000256" key="1">
    <source>
        <dbReference type="SAM" id="MobiDB-lite"/>
    </source>
</evidence>
<sequence length="241" mass="26873">MGGPGSGGYKNKPGDTETHSAWDIIPQDPEGTQKLAQVRCKYCSREMAQHTSRQRVHLLNCKNYLDAMKEQGIENSITRQAADPQAFFRNAEWAQKPSEVKAPKVFKMGDHTTAVRIQALALAEASISYDRIQEITGMDPKVMAGLRRLARERGYDPAVSMQLKEEYVLDPPNPLRPRGRPPKKRKADDEVDPALTNMQEGSQPQSPNYNTPTPTNTRSNLPPGQWDFIAPTPPPSGYTMT</sequence>
<feature type="region of interest" description="Disordered" evidence="1">
    <location>
        <begin position="163"/>
        <end position="241"/>
    </location>
</feature>
<feature type="compositionally biased region" description="Low complexity" evidence="1">
    <location>
        <begin position="204"/>
        <end position="223"/>
    </location>
</feature>
<proteinExistence type="predicted"/>
<dbReference type="Proteomes" id="UP000053789">
    <property type="component" value="Unassembled WGS sequence"/>
</dbReference>
<dbReference type="EMBL" id="KN847000">
    <property type="protein sequence ID" value="KIW88186.1"/>
    <property type="molecule type" value="Genomic_DNA"/>
</dbReference>
<feature type="region of interest" description="Disordered" evidence="1">
    <location>
        <begin position="1"/>
        <end position="26"/>
    </location>
</feature>
<dbReference type="AlphaFoldDB" id="A0A0D2EDI6"/>
<protein>
    <recommendedName>
        <fullName evidence="4">BED-type domain-containing protein</fullName>
    </recommendedName>
</protein>